<dbReference type="Proteomes" id="UP000244128">
    <property type="component" value="Unassembled WGS sequence"/>
</dbReference>
<dbReference type="RefSeq" id="WP_107803254.1">
    <property type="nucleotide sequence ID" value="NZ_QAOI01000011.1"/>
</dbReference>
<feature type="transmembrane region" description="Helical" evidence="1">
    <location>
        <begin position="72"/>
        <end position="91"/>
    </location>
</feature>
<evidence type="ECO:0000256" key="1">
    <source>
        <dbReference type="SAM" id="Phobius"/>
    </source>
</evidence>
<dbReference type="AlphaFoldDB" id="A0A2T5HZF3"/>
<keyword evidence="1" id="KW-0472">Membrane</keyword>
<reference evidence="2 3" key="1">
    <citation type="submission" date="2018-04" db="EMBL/GenBank/DDBJ databases">
        <title>Active sludge and wastewater microbial communities from Klosterneuburg, Austria.</title>
        <authorList>
            <person name="Wagner M."/>
        </authorList>
    </citation>
    <scope>NUCLEOTIDE SEQUENCE [LARGE SCALE GENOMIC DNA]</scope>
    <source>
        <strain evidence="2 3">Nm49</strain>
    </source>
</reference>
<keyword evidence="1" id="KW-0812">Transmembrane</keyword>
<evidence type="ECO:0000313" key="2">
    <source>
        <dbReference type="EMBL" id="PTQ76954.1"/>
    </source>
</evidence>
<dbReference type="Pfam" id="PF13481">
    <property type="entry name" value="AAA_25"/>
    <property type="match status" value="1"/>
</dbReference>
<dbReference type="Gene3D" id="3.40.50.300">
    <property type="entry name" value="P-loop containing nucleotide triphosphate hydrolases"/>
    <property type="match status" value="1"/>
</dbReference>
<proteinExistence type="predicted"/>
<protein>
    <submittedName>
        <fullName evidence="2">AAA domain-containing protein</fullName>
    </submittedName>
</protein>
<organism evidence="2 3">
    <name type="scientific">Nitrosomonas oligotropha</name>
    <dbReference type="NCBI Taxonomy" id="42354"/>
    <lineage>
        <taxon>Bacteria</taxon>
        <taxon>Pseudomonadati</taxon>
        <taxon>Pseudomonadota</taxon>
        <taxon>Betaproteobacteria</taxon>
        <taxon>Nitrosomonadales</taxon>
        <taxon>Nitrosomonadaceae</taxon>
        <taxon>Nitrosomonas</taxon>
    </lineage>
</organism>
<dbReference type="EMBL" id="QAOI01000011">
    <property type="protein sequence ID" value="PTQ76954.1"/>
    <property type="molecule type" value="Genomic_DNA"/>
</dbReference>
<dbReference type="SUPFAM" id="SSF52540">
    <property type="entry name" value="P-loop containing nucleoside triphosphate hydrolases"/>
    <property type="match status" value="1"/>
</dbReference>
<accession>A0A2T5HZF3</accession>
<keyword evidence="1" id="KW-1133">Transmembrane helix</keyword>
<dbReference type="InterPro" id="IPR027417">
    <property type="entry name" value="P-loop_NTPase"/>
</dbReference>
<comment type="caution">
    <text evidence="2">The sequence shown here is derived from an EMBL/GenBank/DDBJ whole genome shotgun (WGS) entry which is preliminary data.</text>
</comment>
<name>A0A2T5HZF3_9PROT</name>
<gene>
    <name evidence="2" type="ORF">C8R26_1112</name>
</gene>
<evidence type="ECO:0000313" key="3">
    <source>
        <dbReference type="Proteomes" id="UP000244128"/>
    </source>
</evidence>
<sequence>MSDLESKALEMMAVDTDPDDTIHQIPNHSRAVCINIGDFLRKELPAREVMLSPWLTMQSLFMIYAWRGIGKSWLALTLAYAVACGGVFLGWKAPQKRRVLYIDGELPAPTLQERLSLIVNSFDDEPLENGFSILTPDLQPDGVMPNLSSPLGRDLIDEHINGVDLIIIDNLSTLARGGKENEGESWLPIQEWALKHRAQGRSIGFVHHAGKGGAQRGTSRKEDVLDTVINLRRPPEYETSEGARFELHFEKARNLTGDDAQPLEIELCSNDEKRVEWKFKQASDAIVDRIETLAADGASRQEIMVEIGVSRFQLSRIIAKANEAGRNIVIPDGRKR</sequence>